<dbReference type="InParanoid" id="A0A1S3J6E3"/>
<proteinExistence type="predicted"/>
<evidence type="ECO:0000256" key="4">
    <source>
        <dbReference type="ARBA" id="ARBA00023235"/>
    </source>
</evidence>
<dbReference type="Gene3D" id="3.10.50.40">
    <property type="match status" value="1"/>
</dbReference>
<organism evidence="8 9">
    <name type="scientific">Lingula anatina</name>
    <name type="common">Brachiopod</name>
    <name type="synonym">Lingula unguis</name>
    <dbReference type="NCBI Taxonomy" id="7574"/>
    <lineage>
        <taxon>Eukaryota</taxon>
        <taxon>Metazoa</taxon>
        <taxon>Spiralia</taxon>
        <taxon>Lophotrochozoa</taxon>
        <taxon>Brachiopoda</taxon>
        <taxon>Linguliformea</taxon>
        <taxon>Lingulata</taxon>
        <taxon>Lingulida</taxon>
        <taxon>Linguloidea</taxon>
        <taxon>Lingulidae</taxon>
        <taxon>Lingula</taxon>
    </lineage>
</organism>
<dbReference type="OrthoDB" id="77911at2759"/>
<feature type="transmembrane region" description="Helical" evidence="6">
    <location>
        <begin position="147"/>
        <end position="165"/>
    </location>
</feature>
<name>A0A1S3J6E3_LINAN</name>
<comment type="catalytic activity">
    <reaction evidence="1 5">
        <text>[protein]-peptidylproline (omega=180) = [protein]-peptidylproline (omega=0)</text>
        <dbReference type="Rhea" id="RHEA:16237"/>
        <dbReference type="Rhea" id="RHEA-COMP:10747"/>
        <dbReference type="Rhea" id="RHEA-COMP:10748"/>
        <dbReference type="ChEBI" id="CHEBI:83833"/>
        <dbReference type="ChEBI" id="CHEBI:83834"/>
        <dbReference type="EC" id="5.2.1.8"/>
    </reaction>
</comment>
<keyword evidence="6" id="KW-0472">Membrane</keyword>
<evidence type="ECO:0000256" key="5">
    <source>
        <dbReference type="PROSITE-ProRule" id="PRU00277"/>
    </source>
</evidence>
<keyword evidence="6" id="KW-1133">Transmembrane helix</keyword>
<dbReference type="PROSITE" id="PS50059">
    <property type="entry name" value="FKBP_PPIASE"/>
    <property type="match status" value="1"/>
</dbReference>
<dbReference type="STRING" id="7574.A0A1S3J6E3"/>
<dbReference type="OMA" id="VFTCGLA"/>
<dbReference type="RefSeq" id="XP_013405821.1">
    <property type="nucleotide sequence ID" value="XM_013550367.2"/>
</dbReference>
<dbReference type="FunFam" id="3.10.50.40:FF:000006">
    <property type="entry name" value="Peptidyl-prolyl cis-trans isomerase"/>
    <property type="match status" value="1"/>
</dbReference>
<dbReference type="AlphaFoldDB" id="A0A1S3J6E3"/>
<accession>A0A1S3J6E3</accession>
<evidence type="ECO:0000259" key="7">
    <source>
        <dbReference type="PROSITE" id="PS50059"/>
    </source>
</evidence>
<evidence type="ECO:0000313" key="8">
    <source>
        <dbReference type="Proteomes" id="UP000085678"/>
    </source>
</evidence>
<keyword evidence="6" id="KW-0812">Transmembrane</keyword>
<dbReference type="PANTHER" id="PTHR45779">
    <property type="entry name" value="PEPTIDYLPROLYL ISOMERASE"/>
    <property type="match status" value="1"/>
</dbReference>
<feature type="domain" description="PPIase FKBP-type" evidence="7">
    <location>
        <begin position="47"/>
        <end position="136"/>
    </location>
</feature>
<dbReference type="Pfam" id="PF00254">
    <property type="entry name" value="FKBP_C"/>
    <property type="match status" value="1"/>
</dbReference>
<keyword evidence="3 5" id="KW-0697">Rotamase</keyword>
<dbReference type="KEGG" id="lak:106170484"/>
<dbReference type="GO" id="GO:0003755">
    <property type="term" value="F:peptidyl-prolyl cis-trans isomerase activity"/>
    <property type="evidence" value="ECO:0007669"/>
    <property type="project" value="UniProtKB-KW"/>
</dbReference>
<dbReference type="PANTHER" id="PTHR45779:SF5">
    <property type="entry name" value="PEPTIDYLPROLYL ISOMERASE"/>
    <property type="match status" value="1"/>
</dbReference>
<keyword evidence="8" id="KW-1185">Reference proteome</keyword>
<evidence type="ECO:0000256" key="1">
    <source>
        <dbReference type="ARBA" id="ARBA00000971"/>
    </source>
</evidence>
<dbReference type="Proteomes" id="UP000085678">
    <property type="component" value="Unplaced"/>
</dbReference>
<protein>
    <recommendedName>
        <fullName evidence="2 5">peptidylprolyl isomerase</fullName>
        <ecNumber evidence="2 5">5.2.1.8</ecNumber>
    </recommendedName>
</protein>
<reference evidence="9" key="1">
    <citation type="submission" date="2025-08" db="UniProtKB">
        <authorList>
            <consortium name="RefSeq"/>
        </authorList>
    </citation>
    <scope>IDENTIFICATION</scope>
    <source>
        <tissue evidence="9">Gonads</tissue>
    </source>
</reference>
<dbReference type="InterPro" id="IPR046357">
    <property type="entry name" value="PPIase_dom_sf"/>
</dbReference>
<keyword evidence="4 5" id="KW-0413">Isomerase</keyword>
<dbReference type="GeneID" id="106170484"/>
<evidence type="ECO:0000256" key="6">
    <source>
        <dbReference type="SAM" id="Phobius"/>
    </source>
</evidence>
<gene>
    <name evidence="9" type="primary">LOC106170484</name>
</gene>
<dbReference type="SUPFAM" id="SSF54534">
    <property type="entry name" value="FKBP-like"/>
    <property type="match status" value="1"/>
</dbReference>
<evidence type="ECO:0000313" key="9">
    <source>
        <dbReference type="RefSeq" id="XP_013405821.1"/>
    </source>
</evidence>
<dbReference type="EC" id="5.2.1.8" evidence="2 5"/>
<dbReference type="GO" id="GO:0005783">
    <property type="term" value="C:endoplasmic reticulum"/>
    <property type="evidence" value="ECO:0007669"/>
    <property type="project" value="TreeGrafter"/>
</dbReference>
<sequence length="184" mass="20468">MDVRWQWTALQYITCSLLIVECAKKKKELQIITEHKPADCSVKAGDGDHVEVHYTGKLDDGSVFDSSRTEGRSPLPFTLGAGKVIPGWEQGILGMCVGEKRKLIIPSHLAYGKKGHPPVIPGGATLHFDTELVGLTKKTVEGKLLKTLQFLLIPAAVLMLLYYLYERLSQAPAKEEKKSKKKRR</sequence>
<dbReference type="InterPro" id="IPR001179">
    <property type="entry name" value="PPIase_FKBP_dom"/>
</dbReference>
<dbReference type="InterPro" id="IPR044609">
    <property type="entry name" value="FKBP2/11"/>
</dbReference>
<evidence type="ECO:0000256" key="3">
    <source>
        <dbReference type="ARBA" id="ARBA00023110"/>
    </source>
</evidence>
<evidence type="ECO:0000256" key="2">
    <source>
        <dbReference type="ARBA" id="ARBA00013194"/>
    </source>
</evidence>